<reference evidence="1 2" key="1">
    <citation type="journal article" date="2018" name="Genome Announc.">
        <title>Genome Sequence of Geothermobacter sp. HR-1 Iron Reducer from the Loihi Seamount.</title>
        <authorList>
            <person name="Smith H."/>
            <person name="Abuyen K."/>
            <person name="Tremblay J."/>
            <person name="Savalia P."/>
            <person name="Perez-Rodriguez I."/>
            <person name="Emerson D."/>
            <person name="Tully B."/>
            <person name="Amend J."/>
        </authorList>
    </citation>
    <scope>NUCLEOTIDE SEQUENCE [LARGE SCALE GENOMIC DNA]</scope>
    <source>
        <strain evidence="1 2">HR-1</strain>
    </source>
</reference>
<accession>A0A2K2HC71</accession>
<dbReference type="RefSeq" id="WP_103114609.1">
    <property type="nucleotide sequence ID" value="NZ_PPFX01000007.1"/>
</dbReference>
<evidence type="ECO:0008006" key="3">
    <source>
        <dbReference type="Google" id="ProtNLM"/>
    </source>
</evidence>
<dbReference type="Gene3D" id="3.10.420.10">
    <property type="entry name" value="SecB-like"/>
    <property type="match status" value="1"/>
</dbReference>
<dbReference type="InterPro" id="IPR035958">
    <property type="entry name" value="SecB-like_sf"/>
</dbReference>
<sequence length="142" mass="16682">MESKYEKLISGIEMEEIFLSSVKYKRSGTPDPEKYPEVRVSFTPEKASYKQKGNQLEVRQKFIFLLDEFEDGDQKPHKLFELKGEYALTYRSEAKMDDELFELFKARNIPVNLQPYIRELVQSSLTRVGLPPFTLPVLKIKR</sequence>
<gene>
    <name evidence="1" type="ORF">C2E25_04560</name>
</gene>
<evidence type="ECO:0000313" key="2">
    <source>
        <dbReference type="Proteomes" id="UP000236340"/>
    </source>
</evidence>
<dbReference type="AlphaFoldDB" id="A0A2K2HC71"/>
<comment type="caution">
    <text evidence="1">The sequence shown here is derived from an EMBL/GenBank/DDBJ whole genome shotgun (WGS) entry which is preliminary data.</text>
</comment>
<dbReference type="OrthoDB" id="5518794at2"/>
<name>A0A2K2HC71_9BACT</name>
<evidence type="ECO:0000313" key="1">
    <source>
        <dbReference type="EMBL" id="PNU20867.1"/>
    </source>
</evidence>
<proteinExistence type="predicted"/>
<dbReference type="SUPFAM" id="SSF54611">
    <property type="entry name" value="SecB-like"/>
    <property type="match status" value="1"/>
</dbReference>
<dbReference type="EMBL" id="PPFX01000007">
    <property type="protein sequence ID" value="PNU20867.1"/>
    <property type="molecule type" value="Genomic_DNA"/>
</dbReference>
<protein>
    <recommendedName>
        <fullName evidence="3">Preprotein translocase subunit SecB</fullName>
    </recommendedName>
</protein>
<organism evidence="1 2">
    <name type="scientific">Geothermobacter hydrogeniphilus</name>
    <dbReference type="NCBI Taxonomy" id="1969733"/>
    <lineage>
        <taxon>Bacteria</taxon>
        <taxon>Pseudomonadati</taxon>
        <taxon>Thermodesulfobacteriota</taxon>
        <taxon>Desulfuromonadia</taxon>
        <taxon>Desulfuromonadales</taxon>
        <taxon>Geothermobacteraceae</taxon>
        <taxon>Geothermobacter</taxon>
    </lineage>
</organism>
<dbReference type="Proteomes" id="UP000236340">
    <property type="component" value="Unassembled WGS sequence"/>
</dbReference>